<dbReference type="EMBL" id="FQXP01000006">
    <property type="protein sequence ID" value="SHH92196.1"/>
    <property type="molecule type" value="Genomic_DNA"/>
</dbReference>
<reference evidence="1 2" key="1">
    <citation type="submission" date="2016-11" db="EMBL/GenBank/DDBJ databases">
        <authorList>
            <person name="Jaros S."/>
            <person name="Januszkiewicz K."/>
            <person name="Wedrychowicz H."/>
        </authorList>
    </citation>
    <scope>NUCLEOTIDE SEQUENCE [LARGE SCALE GENOMIC DNA]</scope>
    <source>
        <strain evidence="1 2">DSM 3089</strain>
    </source>
</reference>
<evidence type="ECO:0000313" key="1">
    <source>
        <dbReference type="EMBL" id="SHH92196.1"/>
    </source>
</evidence>
<keyword evidence="2" id="KW-1185">Reference proteome</keyword>
<gene>
    <name evidence="1" type="ORF">SAMN02745196_01937</name>
</gene>
<dbReference type="Proteomes" id="UP000184526">
    <property type="component" value="Unassembled WGS sequence"/>
</dbReference>
<dbReference type="InterPro" id="IPR013321">
    <property type="entry name" value="Arc_rbn_hlx_hlx"/>
</dbReference>
<organism evidence="1 2">
    <name type="scientific">Clostridium collagenovorans DSM 3089</name>
    <dbReference type="NCBI Taxonomy" id="1121306"/>
    <lineage>
        <taxon>Bacteria</taxon>
        <taxon>Bacillati</taxon>
        <taxon>Bacillota</taxon>
        <taxon>Clostridia</taxon>
        <taxon>Eubacteriales</taxon>
        <taxon>Clostridiaceae</taxon>
        <taxon>Clostridium</taxon>
    </lineage>
</organism>
<dbReference type="RefSeq" id="WP_072831815.1">
    <property type="nucleotide sequence ID" value="NZ_FQXP01000006.1"/>
</dbReference>
<protein>
    <submittedName>
        <fullName evidence="1">CopG family transcriptional regulator / antitoxin EndoAI</fullName>
    </submittedName>
</protein>
<sequence>MANVENRLVVNLSEILLPELSDVLVKDSKKKNSFAKNAILMYIEEQDKHEQMIKEMERGYREMASLNLEYSEFGFESYLNEINEYENQLSESEMPNDDNVSEKRRYFLC</sequence>
<dbReference type="Gene3D" id="1.10.1220.10">
    <property type="entry name" value="Met repressor-like"/>
    <property type="match status" value="1"/>
</dbReference>
<evidence type="ECO:0000313" key="2">
    <source>
        <dbReference type="Proteomes" id="UP000184526"/>
    </source>
</evidence>
<name>A0A1M5WX16_9CLOT</name>
<dbReference type="OrthoDB" id="1634058at2"/>
<dbReference type="STRING" id="1121306.SAMN02745196_01937"/>
<accession>A0A1M5WX16</accession>
<proteinExistence type="predicted"/>
<dbReference type="GO" id="GO:0006355">
    <property type="term" value="P:regulation of DNA-templated transcription"/>
    <property type="evidence" value="ECO:0007669"/>
    <property type="project" value="InterPro"/>
</dbReference>
<dbReference type="AlphaFoldDB" id="A0A1M5WX16"/>